<dbReference type="Gene3D" id="2.60.40.1140">
    <property type="entry name" value="Collagen-binding surface protein Cna, B-type domain"/>
    <property type="match status" value="3"/>
</dbReference>
<protein>
    <submittedName>
        <fullName evidence="1">Uncharacterized protein</fullName>
    </submittedName>
</protein>
<evidence type="ECO:0000313" key="1">
    <source>
        <dbReference type="EMBL" id="AHF25124.1"/>
    </source>
</evidence>
<name>W0FNS0_9BACT</name>
<dbReference type="AlphaFoldDB" id="W0FNS0"/>
<organism evidence="1">
    <name type="scientific">uncultured bacterium Contig54</name>
    <dbReference type="NCBI Taxonomy" id="1393586"/>
    <lineage>
        <taxon>Bacteria</taxon>
        <taxon>environmental samples</taxon>
    </lineage>
</organism>
<accession>W0FNS0</accession>
<sequence>MVVTNKYTQDVGALKIKKVVKLNGAETDTKLVDDTYTFTVTSEKAPTIQHTVTITIEDGTAKSATIDGEEAEINSDGFVEIKDLPVGWYGIEEDTEHLKYGVSLTNQTANRLEVTKDNTNNIPGTVFTNGKEVGSLKVTKSFEGSELGANDLTDKQKQAIEFTVNGPNNYSKTFTYAEIEAAGYWQDDNLPVGEYTVKEKINTELEGGQVIDYTLDTSYSIGGGKTSVTASTSSNPAEMVVTNKYTQDVGALKIKKVVKLNGAETDTKLVDDTYTFTVTSEKAPTIQHTVTITIEDGTAKSATIDGEEAEINSDGFVEIKDLPVGWYGIEEDTEHLKYGVSLTNQTANRLEVTKDNTNNIPGTVFTNEKEVGSLKVTKSFEGSELGANDLTDKQKQAIEFTVNGPNNYSKTFTYAEIEAAGYWQDDNLPVGEYTVKEKINTELEGGQVIDYTLDTSYSVGGGKTSVTASTSSNPAEMVVTNKYTRDVGALKIKKVVKLNGAETDTKLVDDTYTFTVTSEKAPTIQHTVTITIEDGTAKSATIDGEEAEINSDGFVEIKDLPVGWYGIEEDTEHLKYGVSLTNQTANRLEVTKDNTNNIPGTVFTNGKEVGSLKVTKSFEGSELGANDLTDKQKQAIEFTVNGPNNYSKTFTYAEIEAAGYWQDDNLPVGEYTVKEKINTELEGGQVIDYTLDTSYSVGGGKTSVTASTSSNPAEMVVTNKYTQVM</sequence>
<reference evidence="1" key="1">
    <citation type="journal article" date="2013" name="PLoS ONE">
        <title>Metagenomic insights into the carbohydrate-active enzymes carried by the microorganisms adhering to solid digesta in the rumen of cows.</title>
        <authorList>
            <person name="Wang L."/>
            <person name="Hatem A."/>
            <person name="Catalyurek U.V."/>
            <person name="Morrison M."/>
            <person name="Yu Z."/>
        </authorList>
    </citation>
    <scope>NUCLEOTIDE SEQUENCE</scope>
</reference>
<dbReference type="EMBL" id="KC246820">
    <property type="protein sequence ID" value="AHF25124.1"/>
    <property type="molecule type" value="Genomic_DNA"/>
</dbReference>
<proteinExistence type="predicted"/>